<reference evidence="1 2" key="2">
    <citation type="submission" date="2024-10" db="EMBL/GenBank/DDBJ databases">
        <authorList>
            <person name="Ryan C."/>
        </authorList>
    </citation>
    <scope>NUCLEOTIDE SEQUENCE [LARGE SCALE GENOMIC DNA]</scope>
</reference>
<evidence type="ECO:0000313" key="2">
    <source>
        <dbReference type="Proteomes" id="UP001497457"/>
    </source>
</evidence>
<dbReference type="InterPro" id="IPR004158">
    <property type="entry name" value="DUF247_pln"/>
</dbReference>
<organism evidence="1 2">
    <name type="scientific">Urochloa decumbens</name>
    <dbReference type="NCBI Taxonomy" id="240449"/>
    <lineage>
        <taxon>Eukaryota</taxon>
        <taxon>Viridiplantae</taxon>
        <taxon>Streptophyta</taxon>
        <taxon>Embryophyta</taxon>
        <taxon>Tracheophyta</taxon>
        <taxon>Spermatophyta</taxon>
        <taxon>Magnoliopsida</taxon>
        <taxon>Liliopsida</taxon>
        <taxon>Poales</taxon>
        <taxon>Poaceae</taxon>
        <taxon>PACMAD clade</taxon>
        <taxon>Panicoideae</taxon>
        <taxon>Panicodae</taxon>
        <taxon>Paniceae</taxon>
        <taxon>Melinidinae</taxon>
        <taxon>Urochloa</taxon>
    </lineage>
</organism>
<dbReference type="AlphaFoldDB" id="A0ABC9G315"/>
<evidence type="ECO:0000313" key="1">
    <source>
        <dbReference type="EMBL" id="CAL5086441.1"/>
    </source>
</evidence>
<reference evidence="2" key="1">
    <citation type="submission" date="2024-06" db="EMBL/GenBank/DDBJ databases">
        <authorList>
            <person name="Ryan C."/>
        </authorList>
    </citation>
    <scope>NUCLEOTIDE SEQUENCE [LARGE SCALE GENOMIC DNA]</scope>
</reference>
<gene>
    <name evidence="1" type="ORF">URODEC1_LOCUS111596</name>
</gene>
<dbReference type="Pfam" id="PF03140">
    <property type="entry name" value="DUF247"/>
    <property type="match status" value="1"/>
</dbReference>
<dbReference type="PANTHER" id="PTHR31549:SF32">
    <property type="match status" value="1"/>
</dbReference>
<accession>A0ABC9G315</accession>
<sequence>MEPGDLQLANWTTEEEAAVLWAHHSLAVDSTGDQLVEYAEAATATPPMAIVPMENSAHQELEVDLHNMVLKIHTDPIHTFEKVAWEYKLDVDMMKMKIHRYPPSIRALGELYTAPTTEVYDAFVSAAADARRLYDSSAGVGDDGEFFPMMFFDACFLVQYMLTCTASGTEKMDPALRSFFDANDNDVFRDIMLLENQLPWRVVEAVMAFRPVPVAEFVASLRGERPLVLDAPPPPHLLGLLRLHIVGRSAARPPALPETDAISFSVSTIELAEIGVRLAAHRSTTELIHMGLKKTGNLFAELSLAPLSLDGTRASLLVSMAALELCATPSFQDADDEDSAVCSYLLLLGMIVDREEDVHELRRRRILQGGGGLTNGEVLGFLTSLQGLRLGSRYVRTMEEIEDYKVNRKTRTILHAFLYRNIKTIVTVVSAVAAVVGIVGTLKSLKVVH</sequence>
<proteinExistence type="predicted"/>
<keyword evidence="2" id="KW-1185">Reference proteome</keyword>
<dbReference type="EMBL" id="OZ075118">
    <property type="protein sequence ID" value="CAL5086441.1"/>
    <property type="molecule type" value="Genomic_DNA"/>
</dbReference>
<dbReference type="Proteomes" id="UP001497457">
    <property type="component" value="Chromosome 8b"/>
</dbReference>
<protein>
    <submittedName>
        <fullName evidence="1">Uncharacterized protein</fullName>
    </submittedName>
</protein>
<name>A0ABC9G315_9POAL</name>
<dbReference type="PANTHER" id="PTHR31549">
    <property type="entry name" value="PROTEIN, PUTATIVE (DUF247)-RELATED-RELATED"/>
    <property type="match status" value="1"/>
</dbReference>